<protein>
    <recommendedName>
        <fullName evidence="6">Dihydropteroate synthase</fullName>
        <ecNumber evidence="5">2.5.1.15</ecNumber>
    </recommendedName>
    <alternativeName>
        <fullName evidence="11">Dihydropteroate pyrophosphorylase</fullName>
    </alternativeName>
</protein>
<dbReference type="GO" id="GO:0004156">
    <property type="term" value="F:dihydropteroate synthase activity"/>
    <property type="evidence" value="ECO:0007669"/>
    <property type="project" value="UniProtKB-EC"/>
</dbReference>
<comment type="cofactor">
    <cofactor evidence="2">
        <name>Mg(2+)</name>
        <dbReference type="ChEBI" id="CHEBI:18420"/>
    </cofactor>
</comment>
<sequence>MTGGIFRVGNRVFAGGTHIMGILNVTPDSFYAGSRVSADEIARRALEMVRAGAEVLDIGGESTRPGAAETDAEEEAARVLPAVAAVRAATDCPVSVDTRRAEIARLALGAGADMINDVSGAEGAAIYEEVARAGASVCIMHNGRSGIRGDIIAAKREWLSRAVELAALAGIPRERILLDGGIGFNGGAEADRELEARYAELGSLGLPLLIGASRKSFLGGAPEDRLPATLAVTERAVRAGVLFVRVHDIAENLAAIRRAEEKK</sequence>
<keyword evidence="10" id="KW-0289">Folate biosynthesis</keyword>
<feature type="domain" description="Pterin-binding" evidence="12">
    <location>
        <begin position="17"/>
        <end position="257"/>
    </location>
</feature>
<proteinExistence type="inferred from homology"/>
<evidence type="ECO:0000256" key="9">
    <source>
        <dbReference type="ARBA" id="ARBA00022842"/>
    </source>
</evidence>
<dbReference type="InterPro" id="IPR011005">
    <property type="entry name" value="Dihydropteroate_synth-like_sf"/>
</dbReference>
<dbReference type="AlphaFoldDB" id="A0A9D1N9Q1"/>
<reference evidence="13" key="1">
    <citation type="submission" date="2020-10" db="EMBL/GenBank/DDBJ databases">
        <authorList>
            <person name="Gilroy R."/>
        </authorList>
    </citation>
    <scope>NUCLEOTIDE SEQUENCE</scope>
    <source>
        <strain evidence="13">10406</strain>
    </source>
</reference>
<comment type="similarity">
    <text evidence="4">Belongs to the DHPS family.</text>
</comment>
<evidence type="ECO:0000259" key="12">
    <source>
        <dbReference type="PROSITE" id="PS50972"/>
    </source>
</evidence>
<keyword evidence="8" id="KW-0479">Metal-binding</keyword>
<name>A0A9D1N9Q1_9FIRM</name>
<dbReference type="Gene3D" id="3.20.20.20">
    <property type="entry name" value="Dihydropteroate synthase-like"/>
    <property type="match status" value="1"/>
</dbReference>
<organism evidence="13 14">
    <name type="scientific">Candidatus Limadaptatus stercoripullorum</name>
    <dbReference type="NCBI Taxonomy" id="2840846"/>
    <lineage>
        <taxon>Bacteria</taxon>
        <taxon>Bacillati</taxon>
        <taxon>Bacillota</taxon>
        <taxon>Clostridia</taxon>
        <taxon>Eubacteriales</taxon>
        <taxon>Candidatus Limadaptatus</taxon>
    </lineage>
</organism>
<dbReference type="EC" id="2.5.1.15" evidence="5"/>
<dbReference type="GO" id="GO:0046654">
    <property type="term" value="P:tetrahydrofolate biosynthetic process"/>
    <property type="evidence" value="ECO:0007669"/>
    <property type="project" value="TreeGrafter"/>
</dbReference>
<evidence type="ECO:0000313" key="13">
    <source>
        <dbReference type="EMBL" id="HIU98895.1"/>
    </source>
</evidence>
<evidence type="ECO:0000256" key="8">
    <source>
        <dbReference type="ARBA" id="ARBA00022723"/>
    </source>
</evidence>
<evidence type="ECO:0000256" key="4">
    <source>
        <dbReference type="ARBA" id="ARBA00009503"/>
    </source>
</evidence>
<dbReference type="EMBL" id="DVOE01000052">
    <property type="protein sequence ID" value="HIU98895.1"/>
    <property type="molecule type" value="Genomic_DNA"/>
</dbReference>
<evidence type="ECO:0000256" key="1">
    <source>
        <dbReference type="ARBA" id="ARBA00000012"/>
    </source>
</evidence>
<keyword evidence="9" id="KW-0460">Magnesium</keyword>
<dbReference type="PANTHER" id="PTHR20941:SF1">
    <property type="entry name" value="FOLIC ACID SYNTHESIS PROTEIN FOL1"/>
    <property type="match status" value="1"/>
</dbReference>
<dbReference type="InterPro" id="IPR006390">
    <property type="entry name" value="DHP_synth_dom"/>
</dbReference>
<evidence type="ECO:0000256" key="11">
    <source>
        <dbReference type="ARBA" id="ARBA00030193"/>
    </source>
</evidence>
<dbReference type="Pfam" id="PF00809">
    <property type="entry name" value="Pterin_bind"/>
    <property type="match status" value="1"/>
</dbReference>
<dbReference type="PROSITE" id="PS50972">
    <property type="entry name" value="PTERIN_BINDING"/>
    <property type="match status" value="1"/>
</dbReference>
<evidence type="ECO:0000256" key="3">
    <source>
        <dbReference type="ARBA" id="ARBA00004763"/>
    </source>
</evidence>
<dbReference type="GO" id="GO:0046656">
    <property type="term" value="P:folic acid biosynthetic process"/>
    <property type="evidence" value="ECO:0007669"/>
    <property type="project" value="UniProtKB-KW"/>
</dbReference>
<accession>A0A9D1N9Q1</accession>
<dbReference type="GO" id="GO:0046872">
    <property type="term" value="F:metal ion binding"/>
    <property type="evidence" value="ECO:0007669"/>
    <property type="project" value="UniProtKB-KW"/>
</dbReference>
<gene>
    <name evidence="13" type="primary">folP</name>
    <name evidence="13" type="ORF">IAC73_03525</name>
</gene>
<dbReference type="InterPro" id="IPR000489">
    <property type="entry name" value="Pterin-binding_dom"/>
</dbReference>
<evidence type="ECO:0000256" key="2">
    <source>
        <dbReference type="ARBA" id="ARBA00001946"/>
    </source>
</evidence>
<dbReference type="GO" id="GO:0005829">
    <property type="term" value="C:cytosol"/>
    <property type="evidence" value="ECO:0007669"/>
    <property type="project" value="TreeGrafter"/>
</dbReference>
<dbReference type="InterPro" id="IPR045031">
    <property type="entry name" value="DHP_synth-like"/>
</dbReference>
<dbReference type="PANTHER" id="PTHR20941">
    <property type="entry name" value="FOLATE SYNTHESIS PROTEINS"/>
    <property type="match status" value="1"/>
</dbReference>
<dbReference type="Proteomes" id="UP000886857">
    <property type="component" value="Unassembled WGS sequence"/>
</dbReference>
<evidence type="ECO:0000256" key="6">
    <source>
        <dbReference type="ARBA" id="ARBA00016919"/>
    </source>
</evidence>
<comment type="caution">
    <text evidence="13">The sequence shown here is derived from an EMBL/GenBank/DDBJ whole genome shotgun (WGS) entry which is preliminary data.</text>
</comment>
<evidence type="ECO:0000256" key="5">
    <source>
        <dbReference type="ARBA" id="ARBA00012458"/>
    </source>
</evidence>
<evidence type="ECO:0000256" key="10">
    <source>
        <dbReference type="ARBA" id="ARBA00022909"/>
    </source>
</evidence>
<evidence type="ECO:0000313" key="14">
    <source>
        <dbReference type="Proteomes" id="UP000886857"/>
    </source>
</evidence>
<comment type="catalytic activity">
    <reaction evidence="1">
        <text>(7,8-dihydropterin-6-yl)methyl diphosphate + 4-aminobenzoate = 7,8-dihydropteroate + diphosphate</text>
        <dbReference type="Rhea" id="RHEA:19949"/>
        <dbReference type="ChEBI" id="CHEBI:17836"/>
        <dbReference type="ChEBI" id="CHEBI:17839"/>
        <dbReference type="ChEBI" id="CHEBI:33019"/>
        <dbReference type="ChEBI" id="CHEBI:72950"/>
        <dbReference type="EC" id="2.5.1.15"/>
    </reaction>
</comment>
<dbReference type="PROSITE" id="PS00793">
    <property type="entry name" value="DHPS_2"/>
    <property type="match status" value="1"/>
</dbReference>
<evidence type="ECO:0000256" key="7">
    <source>
        <dbReference type="ARBA" id="ARBA00022679"/>
    </source>
</evidence>
<reference evidence="13" key="2">
    <citation type="journal article" date="2021" name="PeerJ">
        <title>Extensive microbial diversity within the chicken gut microbiome revealed by metagenomics and culture.</title>
        <authorList>
            <person name="Gilroy R."/>
            <person name="Ravi A."/>
            <person name="Getino M."/>
            <person name="Pursley I."/>
            <person name="Horton D.L."/>
            <person name="Alikhan N.F."/>
            <person name="Baker D."/>
            <person name="Gharbi K."/>
            <person name="Hall N."/>
            <person name="Watson M."/>
            <person name="Adriaenssens E.M."/>
            <person name="Foster-Nyarko E."/>
            <person name="Jarju S."/>
            <person name="Secka A."/>
            <person name="Antonio M."/>
            <person name="Oren A."/>
            <person name="Chaudhuri R.R."/>
            <person name="La Ragione R."/>
            <person name="Hildebrand F."/>
            <person name="Pallen M.J."/>
        </authorList>
    </citation>
    <scope>NUCLEOTIDE SEQUENCE</scope>
    <source>
        <strain evidence="13">10406</strain>
    </source>
</reference>
<comment type="pathway">
    <text evidence="3">Cofactor biosynthesis; tetrahydrofolate biosynthesis; 7,8-dihydrofolate from 2-amino-4-hydroxy-6-hydroxymethyl-7,8-dihydropteridine diphosphate and 4-aminobenzoate: step 1/2.</text>
</comment>
<dbReference type="SUPFAM" id="SSF51717">
    <property type="entry name" value="Dihydropteroate synthetase-like"/>
    <property type="match status" value="1"/>
</dbReference>
<dbReference type="NCBIfam" id="TIGR01496">
    <property type="entry name" value="DHPS"/>
    <property type="match status" value="1"/>
</dbReference>
<keyword evidence="7 13" id="KW-0808">Transferase</keyword>